<gene>
    <name evidence="2" type="primary">6033121</name>
    <name evidence="1" type="ORF">CpipJ_CPIJ001751</name>
</gene>
<dbReference type="InParanoid" id="B0W4I2"/>
<dbReference type="Proteomes" id="UP000002320">
    <property type="component" value="Unassembled WGS sequence"/>
</dbReference>
<evidence type="ECO:0000313" key="2">
    <source>
        <dbReference type="EnsemblMetazoa" id="CPIJ001751-PA"/>
    </source>
</evidence>
<reference evidence="1" key="1">
    <citation type="submission" date="2007-03" db="EMBL/GenBank/DDBJ databases">
        <title>Annotation of Culex pipiens quinquefasciatus.</title>
        <authorList>
            <consortium name="The Broad Institute Genome Sequencing Platform"/>
            <person name="Atkinson P.W."/>
            <person name="Hemingway J."/>
            <person name="Christensen B.M."/>
            <person name="Higgs S."/>
            <person name="Kodira C."/>
            <person name="Hannick L."/>
            <person name="Megy K."/>
            <person name="O'Leary S."/>
            <person name="Pearson M."/>
            <person name="Haas B.J."/>
            <person name="Mauceli E."/>
            <person name="Wortman J.R."/>
            <person name="Lee N.H."/>
            <person name="Guigo R."/>
            <person name="Stanke M."/>
            <person name="Alvarado L."/>
            <person name="Amedeo P."/>
            <person name="Antoine C.H."/>
            <person name="Arensburger P."/>
            <person name="Bidwell S.L."/>
            <person name="Crawford M."/>
            <person name="Camaro F."/>
            <person name="Devon K."/>
            <person name="Engels R."/>
            <person name="Hammond M."/>
            <person name="Howarth C."/>
            <person name="Koehrsen M."/>
            <person name="Lawson D."/>
            <person name="Montgomery P."/>
            <person name="Nene V."/>
            <person name="Nusbaum C."/>
            <person name="Puiu D."/>
            <person name="Romero-Severson J."/>
            <person name="Severson D.W."/>
            <person name="Shumway M."/>
            <person name="Sisk P."/>
            <person name="Stolte C."/>
            <person name="Zeng Q."/>
            <person name="Eisenstadt E."/>
            <person name="Fraser-Liggett C."/>
            <person name="Strausberg R."/>
            <person name="Galagan J."/>
            <person name="Birren B."/>
            <person name="Collins F.H."/>
        </authorList>
    </citation>
    <scope>NUCLEOTIDE SEQUENCE [LARGE SCALE GENOMIC DNA]</scope>
    <source>
        <strain evidence="1">JHB</strain>
    </source>
</reference>
<reference evidence="2" key="2">
    <citation type="submission" date="2020-05" db="UniProtKB">
        <authorList>
            <consortium name="EnsemblMetazoa"/>
        </authorList>
    </citation>
    <scope>IDENTIFICATION</scope>
    <source>
        <strain evidence="2">JHB</strain>
    </source>
</reference>
<dbReference type="EMBL" id="DS231837">
    <property type="protein sequence ID" value="EDS33565.1"/>
    <property type="molecule type" value="Genomic_DNA"/>
</dbReference>
<proteinExistence type="predicted"/>
<dbReference type="AlphaFoldDB" id="B0W4I2"/>
<organism>
    <name type="scientific">Culex quinquefasciatus</name>
    <name type="common">Southern house mosquito</name>
    <name type="synonym">Culex pungens</name>
    <dbReference type="NCBI Taxonomy" id="7176"/>
    <lineage>
        <taxon>Eukaryota</taxon>
        <taxon>Metazoa</taxon>
        <taxon>Ecdysozoa</taxon>
        <taxon>Arthropoda</taxon>
        <taxon>Hexapoda</taxon>
        <taxon>Insecta</taxon>
        <taxon>Pterygota</taxon>
        <taxon>Neoptera</taxon>
        <taxon>Endopterygota</taxon>
        <taxon>Diptera</taxon>
        <taxon>Nematocera</taxon>
        <taxon>Culicoidea</taxon>
        <taxon>Culicidae</taxon>
        <taxon>Culicinae</taxon>
        <taxon>Culicini</taxon>
        <taxon>Culex</taxon>
        <taxon>Culex</taxon>
    </lineage>
</organism>
<dbReference type="VEuPathDB" id="VectorBase:CPIJ001751"/>
<protein>
    <submittedName>
        <fullName evidence="1 2">Uncharacterized protein</fullName>
    </submittedName>
</protein>
<accession>B0W4I2</accession>
<name>B0W4I2_CULQU</name>
<sequence length="49" mass="5847">MEQFLSCHYSRILKSATERSSRYRHYNHVWKTSSAGWGSKCWPRSNVKV</sequence>
<evidence type="ECO:0000313" key="3">
    <source>
        <dbReference type="Proteomes" id="UP000002320"/>
    </source>
</evidence>
<dbReference type="HOGENOM" id="CLU_3144289_0_0_1"/>
<dbReference type="EnsemblMetazoa" id="CPIJ001751-RA">
    <property type="protein sequence ID" value="CPIJ001751-PA"/>
    <property type="gene ID" value="CPIJ001751"/>
</dbReference>
<keyword evidence="3" id="KW-1185">Reference proteome</keyword>
<dbReference type="KEGG" id="cqu:CpipJ_CPIJ001751"/>
<evidence type="ECO:0000313" key="1">
    <source>
        <dbReference type="EMBL" id="EDS33565.1"/>
    </source>
</evidence>